<keyword evidence="3 5" id="KW-0436">Ligase</keyword>
<feature type="active site" description="Tele-AMP-histidine intermediate" evidence="5">
    <location>
        <position position="333"/>
    </location>
</feature>
<organism evidence="9 10">
    <name type="scientific">Haloterrigena alkaliphila</name>
    <dbReference type="NCBI Taxonomy" id="2816475"/>
    <lineage>
        <taxon>Archaea</taxon>
        <taxon>Methanobacteriati</taxon>
        <taxon>Methanobacteriota</taxon>
        <taxon>Stenosarchaea group</taxon>
        <taxon>Halobacteria</taxon>
        <taxon>Halobacteriales</taxon>
        <taxon>Natrialbaceae</taxon>
        <taxon>Haloterrigena</taxon>
    </lineage>
</organism>
<dbReference type="InterPro" id="IPR020719">
    <property type="entry name" value="RNA3'_term_phos_cycl-like_CS"/>
</dbReference>
<sequence>MTTVRELDGANAGGQFVRTALTLSILENEPVRIENVRGNRSTPGLRHQHLAVLETLAELCDADVSGAELGTETIEFDPGLESTPDATGWSGRGRGSLPGGEYAVDIGTAGSATLLFDALLPLATVLEDRLTVTATGGTDVAWSPPLDYVRRVKLPLLRQFGLEATCEADRRGFYPDGGGRVRMDLDPSQIEPIELVERGSLEGVRLYSTESESLADRDVAHRQAEGALERLDSDLEVLERRERAVASPSPGSAIVLRIDHGTGIAGFTALGERGKPAERVGEDAADAANRFLDREGADASAPAPPVDRHVADQLLVFLALAGGRLRIPAVTDHVAANRALLEAFGADIDLERDCDRDVAASSDGDDGSDADSTVIVTVDSPIGS</sequence>
<keyword evidence="5" id="KW-0067">ATP-binding</keyword>
<dbReference type="GO" id="GO:0006396">
    <property type="term" value="P:RNA processing"/>
    <property type="evidence" value="ECO:0007669"/>
    <property type="project" value="UniProtKB-UniRule"/>
</dbReference>
<dbReference type="SUPFAM" id="SSF52913">
    <property type="entry name" value="RNA 3'-terminal phosphate cyclase, RPTC, insert domain"/>
    <property type="match status" value="1"/>
</dbReference>
<dbReference type="PANTHER" id="PTHR11096">
    <property type="entry name" value="RNA 3' TERMINAL PHOSPHATE CYCLASE"/>
    <property type="match status" value="1"/>
</dbReference>
<proteinExistence type="inferred from homology"/>
<gene>
    <name evidence="5 9" type="primary">rtcA</name>
    <name evidence="9" type="ORF">J0X25_03250</name>
</gene>
<feature type="binding site" evidence="5">
    <location>
        <begin position="309"/>
        <end position="313"/>
    </location>
    <ligand>
        <name>ATP</name>
        <dbReference type="ChEBI" id="CHEBI:30616"/>
    </ligand>
</feature>
<evidence type="ECO:0000256" key="1">
    <source>
        <dbReference type="ARBA" id="ARBA00009206"/>
    </source>
</evidence>
<dbReference type="InterPro" id="IPR023797">
    <property type="entry name" value="RNA3'_phos_cyclase_dom"/>
</dbReference>
<evidence type="ECO:0000256" key="2">
    <source>
        <dbReference type="ARBA" id="ARBA00021428"/>
    </source>
</evidence>
<dbReference type="Gene3D" id="3.65.10.20">
    <property type="entry name" value="RNA 3'-terminal phosphate cyclase domain"/>
    <property type="match status" value="1"/>
</dbReference>
<dbReference type="SUPFAM" id="SSF55205">
    <property type="entry name" value="EPT/RTPC-like"/>
    <property type="match status" value="1"/>
</dbReference>
<comment type="subcellular location">
    <subcellularLocation>
        <location evidence="5">Cytoplasm</location>
    </subcellularLocation>
</comment>
<reference evidence="9 10" key="1">
    <citation type="submission" date="2021-03" db="EMBL/GenBank/DDBJ databases">
        <title>Haloterrigena longa sp. nov. and Haloterrigena limicola sp. nov., extremely halophilic archaea isolated from a salt lake.</title>
        <authorList>
            <person name="Henglin C."/>
        </authorList>
    </citation>
    <scope>NUCLEOTIDE SEQUENCE [LARGE SCALE GENOMIC DNA]</scope>
    <source>
        <strain evidence="9 10">KZCA68</strain>
    </source>
</reference>
<dbReference type="InterPro" id="IPR017770">
    <property type="entry name" value="RNA3'_term_phos_cyc_type_1"/>
</dbReference>
<dbReference type="Pfam" id="PF05189">
    <property type="entry name" value="RTC_insert"/>
    <property type="match status" value="1"/>
</dbReference>
<protein>
    <recommendedName>
        <fullName evidence="2 5">RNA 3'-terminal phosphate cyclase</fullName>
        <shortName evidence="5">RNA cyclase</shortName>
        <shortName evidence="5">RNA-3'-phosphate cyclase</shortName>
        <ecNumber evidence="5 6">6.5.1.4</ecNumber>
    </recommendedName>
</protein>
<dbReference type="EMBL" id="CP071462">
    <property type="protein sequence ID" value="QSW99995.1"/>
    <property type="molecule type" value="Genomic_DNA"/>
</dbReference>
<keyword evidence="4 5" id="KW-0547">Nucleotide-binding</keyword>
<dbReference type="Gene3D" id="3.30.360.20">
    <property type="entry name" value="RNA 3'-terminal phosphate cyclase, insert domain"/>
    <property type="match status" value="1"/>
</dbReference>
<dbReference type="PIRSF" id="PIRSF005378">
    <property type="entry name" value="RNA3'_term_phos_cycl_euk"/>
    <property type="match status" value="1"/>
</dbReference>
<dbReference type="GO" id="GO:0005524">
    <property type="term" value="F:ATP binding"/>
    <property type="evidence" value="ECO:0007669"/>
    <property type="project" value="UniProtKB-KW"/>
</dbReference>
<dbReference type="PANTHER" id="PTHR11096:SF0">
    <property type="entry name" value="RNA 3'-TERMINAL PHOSPHATE CYCLASE"/>
    <property type="match status" value="1"/>
</dbReference>
<evidence type="ECO:0000259" key="7">
    <source>
        <dbReference type="Pfam" id="PF01137"/>
    </source>
</evidence>
<comment type="similarity">
    <text evidence="1 5">Belongs to the RNA 3'-terminal cyclase family. Type 1 subfamily.</text>
</comment>
<dbReference type="RefSeq" id="WP_207289616.1">
    <property type="nucleotide sequence ID" value="NZ_CP071462.1"/>
</dbReference>
<dbReference type="KEGG" id="hakz:J0X25_03250"/>
<feature type="domain" description="RNA 3'-terminal phosphate cyclase" evidence="7">
    <location>
        <begin position="12"/>
        <end position="344"/>
    </location>
</feature>
<dbReference type="Pfam" id="PF01137">
    <property type="entry name" value="RTC"/>
    <property type="match status" value="1"/>
</dbReference>
<dbReference type="InterPro" id="IPR013791">
    <property type="entry name" value="RNA3'-term_phos_cycl_insert"/>
</dbReference>
<dbReference type="NCBIfam" id="TIGR03399">
    <property type="entry name" value="RNA_3prim_cycl"/>
    <property type="match status" value="1"/>
</dbReference>
<dbReference type="GO" id="GO:0005737">
    <property type="term" value="C:cytoplasm"/>
    <property type="evidence" value="ECO:0007669"/>
    <property type="project" value="UniProtKB-SubCell"/>
</dbReference>
<dbReference type="InterPro" id="IPR036553">
    <property type="entry name" value="RPTC_insert"/>
</dbReference>
<keyword evidence="5" id="KW-0963">Cytoplasm</keyword>
<comment type="catalytic activity">
    <reaction evidence="5">
        <text>a 3'-end 3'-phospho-ribonucleotide-RNA + ATP = a 3'-end 2',3'-cyclophospho-ribonucleotide-RNA + AMP + diphosphate</text>
        <dbReference type="Rhea" id="RHEA:23976"/>
        <dbReference type="Rhea" id="RHEA-COMP:10463"/>
        <dbReference type="Rhea" id="RHEA-COMP:10464"/>
        <dbReference type="ChEBI" id="CHEBI:30616"/>
        <dbReference type="ChEBI" id="CHEBI:33019"/>
        <dbReference type="ChEBI" id="CHEBI:83062"/>
        <dbReference type="ChEBI" id="CHEBI:83064"/>
        <dbReference type="ChEBI" id="CHEBI:456215"/>
        <dbReference type="EC" id="6.5.1.4"/>
    </reaction>
</comment>
<dbReference type="InterPro" id="IPR037136">
    <property type="entry name" value="RNA3'_phos_cyclase_dom_sf"/>
</dbReference>
<dbReference type="GeneID" id="63186289"/>
<dbReference type="Proteomes" id="UP000663203">
    <property type="component" value="Chromosome"/>
</dbReference>
<evidence type="ECO:0000256" key="6">
    <source>
        <dbReference type="NCBIfam" id="TIGR03399"/>
    </source>
</evidence>
<dbReference type="PROSITE" id="PS01287">
    <property type="entry name" value="RTC"/>
    <property type="match status" value="1"/>
</dbReference>
<comment type="function">
    <text evidence="5">Catalyzes the conversion of 3'-phosphate to a 2',3'-cyclic phosphodiester at the end of RNA. The mechanism of action of the enzyme occurs in 3 steps: (A) adenylation of the enzyme by ATP; (B) transfer of adenylate to an RNA-N3'P to produce RNA-N3'PP5'A; (C) and attack of the adjacent 2'-hydroxyl on the 3'-phosphorus in the diester linkage to produce the cyclic end product. The biological role of this enzyme is unknown but it is likely to function in some aspects of cellular RNA processing.</text>
</comment>
<feature type="domain" description="RNA 3'-terminal phosphate cyclase insert" evidence="8">
    <location>
        <begin position="196"/>
        <end position="291"/>
    </location>
</feature>
<evidence type="ECO:0000313" key="10">
    <source>
        <dbReference type="Proteomes" id="UP000663203"/>
    </source>
</evidence>
<dbReference type="GO" id="GO:0003963">
    <property type="term" value="F:RNA-3'-phosphate cyclase activity"/>
    <property type="evidence" value="ECO:0007669"/>
    <property type="project" value="UniProtKB-UniRule"/>
</dbReference>
<dbReference type="EC" id="6.5.1.4" evidence="5 6"/>
<evidence type="ECO:0000259" key="8">
    <source>
        <dbReference type="Pfam" id="PF05189"/>
    </source>
</evidence>
<dbReference type="InterPro" id="IPR013792">
    <property type="entry name" value="RNA3'P_cycl/enolpyr_Trfase_a/b"/>
</dbReference>
<dbReference type="InterPro" id="IPR000228">
    <property type="entry name" value="RNA3'_term_phos_cyc"/>
</dbReference>
<name>A0A8A2VHT4_9EURY</name>
<evidence type="ECO:0000256" key="5">
    <source>
        <dbReference type="HAMAP-Rule" id="MF_00200"/>
    </source>
</evidence>
<feature type="binding site" evidence="5">
    <location>
        <position position="117"/>
    </location>
    <ligand>
        <name>ATP</name>
        <dbReference type="ChEBI" id="CHEBI:30616"/>
    </ligand>
</feature>
<keyword evidence="10" id="KW-1185">Reference proteome</keyword>
<accession>A0A8A2VHT4</accession>
<dbReference type="NCBIfam" id="NF003246">
    <property type="entry name" value="PRK04204.1-2"/>
    <property type="match status" value="1"/>
</dbReference>
<dbReference type="AlphaFoldDB" id="A0A8A2VHT4"/>
<evidence type="ECO:0000313" key="9">
    <source>
        <dbReference type="EMBL" id="QSW99995.1"/>
    </source>
</evidence>
<evidence type="ECO:0000256" key="3">
    <source>
        <dbReference type="ARBA" id="ARBA00022598"/>
    </source>
</evidence>
<evidence type="ECO:0000256" key="4">
    <source>
        <dbReference type="ARBA" id="ARBA00022741"/>
    </source>
</evidence>
<dbReference type="HAMAP" id="MF_00200">
    <property type="entry name" value="RTC"/>
    <property type="match status" value="1"/>
</dbReference>